<dbReference type="KEGG" id="pco:PHACADRAFT_260258"/>
<name>K5W486_PHACS</name>
<dbReference type="Proteomes" id="UP000008370">
    <property type="component" value="Unassembled WGS sequence"/>
</dbReference>
<dbReference type="RefSeq" id="XP_007398442.1">
    <property type="nucleotide sequence ID" value="XM_007398380.1"/>
</dbReference>
<accession>K5W486</accession>
<keyword evidence="3" id="KW-1185">Reference proteome</keyword>
<evidence type="ECO:0000313" key="3">
    <source>
        <dbReference type="Proteomes" id="UP000008370"/>
    </source>
</evidence>
<organism evidence="2 3">
    <name type="scientific">Phanerochaete carnosa (strain HHB-10118-sp)</name>
    <name type="common">White-rot fungus</name>
    <name type="synonym">Peniophora carnosa</name>
    <dbReference type="NCBI Taxonomy" id="650164"/>
    <lineage>
        <taxon>Eukaryota</taxon>
        <taxon>Fungi</taxon>
        <taxon>Dikarya</taxon>
        <taxon>Basidiomycota</taxon>
        <taxon>Agaricomycotina</taxon>
        <taxon>Agaricomycetes</taxon>
        <taxon>Polyporales</taxon>
        <taxon>Phanerochaetaceae</taxon>
        <taxon>Phanerochaete</taxon>
    </lineage>
</organism>
<evidence type="ECO:0000256" key="1">
    <source>
        <dbReference type="SAM" id="MobiDB-lite"/>
    </source>
</evidence>
<dbReference type="InParanoid" id="K5W486"/>
<gene>
    <name evidence="2" type="ORF">PHACADRAFT_260258</name>
</gene>
<evidence type="ECO:0000313" key="2">
    <source>
        <dbReference type="EMBL" id="EKM53764.1"/>
    </source>
</evidence>
<dbReference type="AlphaFoldDB" id="K5W486"/>
<sequence>MLVSNVEWPTRDSDDDTQPNALEPFEGFVQSGIDGALEWLEMSRMTGMAMLRCVP</sequence>
<feature type="region of interest" description="Disordered" evidence="1">
    <location>
        <begin position="1"/>
        <end position="23"/>
    </location>
</feature>
<reference evidence="2 3" key="1">
    <citation type="journal article" date="2012" name="BMC Genomics">
        <title>Comparative genomics of the white-rot fungi, Phanerochaete carnosa and P. chrysosporium, to elucidate the genetic basis of the distinct wood types they colonize.</title>
        <authorList>
            <person name="Suzuki H."/>
            <person name="MacDonald J."/>
            <person name="Syed K."/>
            <person name="Salamov A."/>
            <person name="Hori C."/>
            <person name="Aerts A."/>
            <person name="Henrissat B."/>
            <person name="Wiebenga A."/>
            <person name="vanKuyk P.A."/>
            <person name="Barry K."/>
            <person name="Lindquist E."/>
            <person name="LaButti K."/>
            <person name="Lapidus A."/>
            <person name="Lucas S."/>
            <person name="Coutinho P."/>
            <person name="Gong Y."/>
            <person name="Samejima M."/>
            <person name="Mahadevan R."/>
            <person name="Abou-Zaid M."/>
            <person name="de Vries R.P."/>
            <person name="Igarashi K."/>
            <person name="Yadav J.S."/>
            <person name="Grigoriev I.V."/>
            <person name="Master E.R."/>
        </authorList>
    </citation>
    <scope>NUCLEOTIDE SEQUENCE [LARGE SCALE GENOMIC DNA]</scope>
    <source>
        <strain evidence="2 3">HHB-10118-sp</strain>
    </source>
</reference>
<proteinExistence type="predicted"/>
<dbReference type="EMBL" id="JH930474">
    <property type="protein sequence ID" value="EKM53764.1"/>
    <property type="molecule type" value="Genomic_DNA"/>
</dbReference>
<dbReference type="HOGENOM" id="CLU_3033125_0_0_1"/>
<protein>
    <submittedName>
        <fullName evidence="2">Uncharacterized protein</fullName>
    </submittedName>
</protein>
<dbReference type="GeneID" id="18917680"/>